<evidence type="ECO:0000256" key="2">
    <source>
        <dbReference type="ARBA" id="ARBA00009539"/>
    </source>
</evidence>
<name>A0A0G0KWR3_9BACT</name>
<evidence type="ECO:0000256" key="8">
    <source>
        <dbReference type="RuleBase" id="RU004474"/>
    </source>
</evidence>
<evidence type="ECO:0000256" key="3">
    <source>
        <dbReference type="ARBA" id="ARBA00012856"/>
    </source>
</evidence>
<evidence type="ECO:0000256" key="5">
    <source>
        <dbReference type="ARBA" id="ARBA00022857"/>
    </source>
</evidence>
<dbReference type="GO" id="GO:0050661">
    <property type="term" value="F:NADP binding"/>
    <property type="evidence" value="ECO:0007669"/>
    <property type="project" value="InterPro"/>
</dbReference>
<comment type="pathway">
    <text evidence="1 7">Cofactor biosynthesis; tetrahydrofolate biosynthesis; 5,6,7,8-tetrahydrofolate from 7,8-dihydrofolate: step 1/1.</text>
</comment>
<proteinExistence type="inferred from homology"/>
<comment type="similarity">
    <text evidence="2 7 8">Belongs to the dihydrofolate reductase family.</text>
</comment>
<accession>A0A0G0KWR3</accession>
<dbReference type="GO" id="GO:0046655">
    <property type="term" value="P:folic acid metabolic process"/>
    <property type="evidence" value="ECO:0007669"/>
    <property type="project" value="TreeGrafter"/>
</dbReference>
<evidence type="ECO:0000259" key="9">
    <source>
        <dbReference type="PROSITE" id="PS51330"/>
    </source>
</evidence>
<evidence type="ECO:0000313" key="10">
    <source>
        <dbReference type="EMBL" id="KKQ84093.1"/>
    </source>
</evidence>
<dbReference type="InterPro" id="IPR001796">
    <property type="entry name" value="DHFR_dom"/>
</dbReference>
<evidence type="ECO:0000256" key="1">
    <source>
        <dbReference type="ARBA" id="ARBA00004903"/>
    </source>
</evidence>
<dbReference type="InterPro" id="IPR012259">
    <property type="entry name" value="DHFR"/>
</dbReference>
<dbReference type="PROSITE" id="PS00075">
    <property type="entry name" value="DHFR_1"/>
    <property type="match status" value="1"/>
</dbReference>
<feature type="domain" description="DHFR" evidence="9">
    <location>
        <begin position="2"/>
        <end position="159"/>
    </location>
</feature>
<dbReference type="GO" id="GO:0046452">
    <property type="term" value="P:dihydrofolate metabolic process"/>
    <property type="evidence" value="ECO:0007669"/>
    <property type="project" value="TreeGrafter"/>
</dbReference>
<keyword evidence="5 7" id="KW-0521">NADP</keyword>
<gene>
    <name evidence="10" type="ORF">UT06_C0011G0082</name>
</gene>
<dbReference type="AlphaFoldDB" id="A0A0G0KWR3"/>
<dbReference type="GO" id="GO:0006730">
    <property type="term" value="P:one-carbon metabolic process"/>
    <property type="evidence" value="ECO:0007669"/>
    <property type="project" value="UniProtKB-KW"/>
</dbReference>
<dbReference type="PRINTS" id="PR00070">
    <property type="entry name" value="DHFR"/>
</dbReference>
<reference evidence="10 11" key="1">
    <citation type="journal article" date="2015" name="Nature">
        <title>rRNA introns, odd ribosomes, and small enigmatic genomes across a large radiation of phyla.</title>
        <authorList>
            <person name="Brown C.T."/>
            <person name="Hug L.A."/>
            <person name="Thomas B.C."/>
            <person name="Sharon I."/>
            <person name="Castelle C.J."/>
            <person name="Singh A."/>
            <person name="Wilkins M.J."/>
            <person name="Williams K.H."/>
            <person name="Banfield J.F."/>
        </authorList>
    </citation>
    <scope>NUCLEOTIDE SEQUENCE [LARGE SCALE GENOMIC DNA]</scope>
</reference>
<dbReference type="CDD" id="cd00209">
    <property type="entry name" value="DHFR"/>
    <property type="match status" value="1"/>
</dbReference>
<dbReference type="PANTHER" id="PTHR48069">
    <property type="entry name" value="DIHYDROFOLATE REDUCTASE"/>
    <property type="match status" value="1"/>
</dbReference>
<dbReference type="InterPro" id="IPR017925">
    <property type="entry name" value="DHFR_CS"/>
</dbReference>
<dbReference type="EC" id="1.5.1.3" evidence="3 7"/>
<keyword evidence="6 7" id="KW-0560">Oxidoreductase</keyword>
<evidence type="ECO:0000313" key="11">
    <source>
        <dbReference type="Proteomes" id="UP000034710"/>
    </source>
</evidence>
<dbReference type="PROSITE" id="PS51330">
    <property type="entry name" value="DHFR_2"/>
    <property type="match status" value="1"/>
</dbReference>
<dbReference type="UniPathway" id="UPA00077">
    <property type="reaction ID" value="UER00158"/>
</dbReference>
<dbReference type="GO" id="GO:0046654">
    <property type="term" value="P:tetrahydrofolate biosynthetic process"/>
    <property type="evidence" value="ECO:0007669"/>
    <property type="project" value="UniProtKB-UniPathway"/>
</dbReference>
<evidence type="ECO:0000256" key="6">
    <source>
        <dbReference type="ARBA" id="ARBA00023002"/>
    </source>
</evidence>
<dbReference type="Proteomes" id="UP000034710">
    <property type="component" value="Unassembled WGS sequence"/>
</dbReference>
<dbReference type="InterPro" id="IPR024072">
    <property type="entry name" value="DHFR-like_dom_sf"/>
</dbReference>
<comment type="function">
    <text evidence="7">Key enzyme in folate metabolism. Catalyzes an essential reaction for de novo glycine and purine synthesis, and for DNA precursor synthesis.</text>
</comment>
<evidence type="ECO:0000256" key="4">
    <source>
        <dbReference type="ARBA" id="ARBA00022563"/>
    </source>
</evidence>
<comment type="caution">
    <text evidence="10">The sequence shown here is derived from an EMBL/GenBank/DDBJ whole genome shotgun (WGS) entry which is preliminary data.</text>
</comment>
<dbReference type="Pfam" id="PF00186">
    <property type="entry name" value="DHFR_1"/>
    <property type="match status" value="1"/>
</dbReference>
<dbReference type="GO" id="GO:0005829">
    <property type="term" value="C:cytosol"/>
    <property type="evidence" value="ECO:0007669"/>
    <property type="project" value="TreeGrafter"/>
</dbReference>
<sequence>MMLALITGYDDNRLIGNGIELPWKIADDLKNFRQITSGTTVIMGYTTFQSIGKPLPNRNNIVLYNGDLQIEGAYVCHSIPEAIEKAKEFKKDIFVMGGASIYRQFLPLVDKLYISHIHGKFIGDIYFPEYDTNEWIEEHRKKFPEFDFVIYKRKHPLHK</sequence>
<dbReference type="PIRSF" id="PIRSF000194">
    <property type="entry name" value="DHFR"/>
    <property type="match status" value="1"/>
</dbReference>
<organism evidence="10 11">
    <name type="scientific">Candidatus Woesebacteria bacterium GW2011_GWA1_38_8</name>
    <dbReference type="NCBI Taxonomy" id="1618547"/>
    <lineage>
        <taxon>Bacteria</taxon>
        <taxon>Candidatus Woeseibacteriota</taxon>
    </lineage>
</organism>
<dbReference type="Gene3D" id="3.40.430.10">
    <property type="entry name" value="Dihydrofolate Reductase, subunit A"/>
    <property type="match status" value="1"/>
</dbReference>
<dbReference type="SUPFAM" id="SSF53597">
    <property type="entry name" value="Dihydrofolate reductase-like"/>
    <property type="match status" value="1"/>
</dbReference>
<protein>
    <recommendedName>
        <fullName evidence="3 7">Dihydrofolate reductase</fullName>
        <ecNumber evidence="3 7">1.5.1.3</ecNumber>
    </recommendedName>
</protein>
<dbReference type="PANTHER" id="PTHR48069:SF3">
    <property type="entry name" value="DIHYDROFOLATE REDUCTASE"/>
    <property type="match status" value="1"/>
</dbReference>
<dbReference type="GO" id="GO:0004146">
    <property type="term" value="F:dihydrofolate reductase activity"/>
    <property type="evidence" value="ECO:0007669"/>
    <property type="project" value="UniProtKB-EC"/>
</dbReference>
<dbReference type="EMBL" id="LBVJ01000011">
    <property type="protein sequence ID" value="KKQ84093.1"/>
    <property type="molecule type" value="Genomic_DNA"/>
</dbReference>
<evidence type="ECO:0000256" key="7">
    <source>
        <dbReference type="PIRNR" id="PIRNR000194"/>
    </source>
</evidence>
<comment type="catalytic activity">
    <reaction evidence="7">
        <text>(6S)-5,6,7,8-tetrahydrofolate + NADP(+) = 7,8-dihydrofolate + NADPH + H(+)</text>
        <dbReference type="Rhea" id="RHEA:15009"/>
        <dbReference type="ChEBI" id="CHEBI:15378"/>
        <dbReference type="ChEBI" id="CHEBI:57451"/>
        <dbReference type="ChEBI" id="CHEBI:57453"/>
        <dbReference type="ChEBI" id="CHEBI:57783"/>
        <dbReference type="ChEBI" id="CHEBI:58349"/>
        <dbReference type="EC" id="1.5.1.3"/>
    </reaction>
</comment>
<keyword evidence="4 7" id="KW-0554">One-carbon metabolism</keyword>